<gene>
    <name evidence="1" type="ORF">USDA257_c17380</name>
</gene>
<dbReference type="KEGG" id="sfd:USDA257_c17380"/>
<dbReference type="EMBL" id="CP003563">
    <property type="protein sequence ID" value="AFL50326.1"/>
    <property type="molecule type" value="Genomic_DNA"/>
</dbReference>
<protein>
    <submittedName>
        <fullName evidence="1">Uncharacterized protein</fullName>
    </submittedName>
</protein>
<sequence length="44" mass="5269">MLARSEAAMAEVRAPYCSTRRDKDPLVYDLDWDEDERLKEWHSI</sequence>
<dbReference type="Proteomes" id="UP000006180">
    <property type="component" value="Chromosome"/>
</dbReference>
<evidence type="ECO:0000313" key="2">
    <source>
        <dbReference type="Proteomes" id="UP000006180"/>
    </source>
</evidence>
<dbReference type="AlphaFoldDB" id="I3X370"/>
<dbReference type="HOGENOM" id="CLU_3222104_0_0_5"/>
<dbReference type="PATRIC" id="fig|1185652.3.peg.1800"/>
<evidence type="ECO:0000313" key="1">
    <source>
        <dbReference type="EMBL" id="AFL50326.1"/>
    </source>
</evidence>
<reference evidence="1 2" key="1">
    <citation type="journal article" date="2012" name="J. Bacteriol.">
        <title>Complete genome sequence of the broad-host-range strain Sinorhizobium fredii USDA257.</title>
        <authorList>
            <person name="Schuldes J."/>
            <person name="Rodriguez Orbegoso M."/>
            <person name="Schmeisser C."/>
            <person name="Krishnan H.B."/>
            <person name="Daniel R."/>
            <person name="Streit W.R."/>
        </authorList>
    </citation>
    <scope>NUCLEOTIDE SEQUENCE [LARGE SCALE GENOMIC DNA]</scope>
    <source>
        <strain evidence="1 2">USDA 257</strain>
    </source>
</reference>
<accession>I3X370</accession>
<proteinExistence type="predicted"/>
<organism evidence="1 2">
    <name type="scientific">Sinorhizobium fredii (strain USDA 257)</name>
    <dbReference type="NCBI Taxonomy" id="1185652"/>
    <lineage>
        <taxon>Bacteria</taxon>
        <taxon>Pseudomonadati</taxon>
        <taxon>Pseudomonadota</taxon>
        <taxon>Alphaproteobacteria</taxon>
        <taxon>Hyphomicrobiales</taxon>
        <taxon>Rhizobiaceae</taxon>
        <taxon>Sinorhizobium/Ensifer group</taxon>
        <taxon>Sinorhizobium</taxon>
    </lineage>
</organism>
<name>I3X370_SINF2</name>